<feature type="region of interest" description="Disordered" evidence="3">
    <location>
        <begin position="43"/>
        <end position="97"/>
    </location>
</feature>
<dbReference type="PANTHER" id="PTHR47240">
    <property type="entry name" value="CHROMO DOMAIN-CONTAINING PROTEIN LHP1"/>
    <property type="match status" value="1"/>
</dbReference>
<sequence length="578" mass="63405">MKVKGGGRRKSWEAMPLDVVLQDTSNNPNAPFASLLQLQANAAALEQPQEQQQELQEPQALEEADDGEGEGEGEDDGEVGGDGDREADGVVDDDENRERNKLAEGYYEIEAIRRKRVRKGELQYLIKWRGWPETDNTWEPLDNLHSIADVIEAFEESLRAGKHRKRKRKSGTPHSQPKKRQQRSTDPIYNVTDVEISMVDKVLSSAALNCPSLVDLPPPQQSVGVAFEGENDGHVNNTETTKKVDAENWCSNASQEIGERREENEYDPKLSELRATISTNIVNSDKLSVHFQEAKASEVNGLSKVDCAEPVQSNRNTGAKRRKSGSVKRFKQETQLSEVGATPNATSRVSVRYGGRVNQSGAENLDYAGENSSRRNKIDESKSAVRITKIIKPIGYSTSVSNDVQDVSVTFKAMRSDGTEVVVDNKFLKVNHPLLPSSPISPPLLALSFLKQVNREQLSLKTAMGNRGPSPLVPSLMVGALGLIICKPTLVSLLEISVSLFQLGADTEGRATFAFVMLLLLLVLLALQVVSYFFPAFGMSSPVTVHQTSSSDQGGDGFGFGVGSFLLLVLFLVLYHLV</sequence>
<dbReference type="SMART" id="SM00298">
    <property type="entry name" value="CHROMO"/>
    <property type="match status" value="1"/>
</dbReference>
<dbReference type="PROSITE" id="PS50013">
    <property type="entry name" value="CHROMO_2"/>
    <property type="match status" value="1"/>
</dbReference>
<reference evidence="7" key="1">
    <citation type="journal article" date="2020" name="Genome Biol.">
        <title>Gamete binning: chromosome-level and haplotype-resolved genome assembly enabled by high-throughput single-cell sequencing of gamete genomes.</title>
        <authorList>
            <person name="Campoy J.A."/>
            <person name="Sun H."/>
            <person name="Goel M."/>
            <person name="Jiao W.-B."/>
            <person name="Folz-Donahue K."/>
            <person name="Wang N."/>
            <person name="Rubio M."/>
            <person name="Liu C."/>
            <person name="Kukat C."/>
            <person name="Ruiz D."/>
            <person name="Huettel B."/>
            <person name="Schneeberger K."/>
        </authorList>
    </citation>
    <scope>NUCLEOTIDE SEQUENCE [LARGE SCALE GENOMIC DNA]</scope>
    <source>
        <strain evidence="7">cv. Rojo Pasion</strain>
    </source>
</reference>
<organism evidence="6 7">
    <name type="scientific">Prunus armeniaca</name>
    <name type="common">Apricot</name>
    <name type="synonym">Armeniaca vulgaris</name>
    <dbReference type="NCBI Taxonomy" id="36596"/>
    <lineage>
        <taxon>Eukaryota</taxon>
        <taxon>Viridiplantae</taxon>
        <taxon>Streptophyta</taxon>
        <taxon>Embryophyta</taxon>
        <taxon>Tracheophyta</taxon>
        <taxon>Spermatophyta</taxon>
        <taxon>Magnoliopsida</taxon>
        <taxon>eudicotyledons</taxon>
        <taxon>Gunneridae</taxon>
        <taxon>Pentapetalae</taxon>
        <taxon>rosids</taxon>
        <taxon>fabids</taxon>
        <taxon>Rosales</taxon>
        <taxon>Rosaceae</taxon>
        <taxon>Amygdaloideae</taxon>
        <taxon>Amygdaleae</taxon>
        <taxon>Prunus</taxon>
    </lineage>
</organism>
<evidence type="ECO:0000313" key="6">
    <source>
        <dbReference type="EMBL" id="CAB4299659.1"/>
    </source>
</evidence>
<dbReference type="InterPro" id="IPR017984">
    <property type="entry name" value="Chromo_dom_subgr"/>
</dbReference>
<evidence type="ECO:0000259" key="5">
    <source>
        <dbReference type="PROSITE" id="PS50013"/>
    </source>
</evidence>
<feature type="transmembrane region" description="Helical" evidence="4">
    <location>
        <begin position="476"/>
        <end position="501"/>
    </location>
</feature>
<feature type="transmembrane region" description="Helical" evidence="4">
    <location>
        <begin position="513"/>
        <end position="537"/>
    </location>
</feature>
<feature type="region of interest" description="Disordered" evidence="3">
    <location>
        <begin position="158"/>
        <end position="188"/>
    </location>
</feature>
<dbReference type="InterPro" id="IPR023779">
    <property type="entry name" value="Chromodomain_CS"/>
</dbReference>
<dbReference type="PANTHER" id="PTHR47240:SF2">
    <property type="entry name" value="CHROMO DOMAIN-CONTAINING PROTEIN LHP1"/>
    <property type="match status" value="1"/>
</dbReference>
<keyword evidence="4" id="KW-1133">Transmembrane helix</keyword>
<gene>
    <name evidence="6" type="ORF">ORAREDHAP_LOCUS14276</name>
</gene>
<feature type="compositionally biased region" description="Low complexity" evidence="3">
    <location>
        <begin position="43"/>
        <end position="59"/>
    </location>
</feature>
<accession>A0A6J5WDP6</accession>
<dbReference type="InterPro" id="IPR044251">
    <property type="entry name" value="LHP1-like"/>
</dbReference>
<keyword evidence="4" id="KW-0472">Membrane</keyword>
<protein>
    <recommendedName>
        <fullName evidence="5">Chromo domain-containing protein</fullName>
    </recommendedName>
</protein>
<dbReference type="InterPro" id="IPR000953">
    <property type="entry name" value="Chromo/chromo_shadow_dom"/>
</dbReference>
<feature type="transmembrane region" description="Helical" evidence="4">
    <location>
        <begin position="557"/>
        <end position="577"/>
    </location>
</feature>
<dbReference type="EMBL" id="CAEKKB010000002">
    <property type="protein sequence ID" value="CAB4299659.1"/>
    <property type="molecule type" value="Genomic_DNA"/>
</dbReference>
<dbReference type="Pfam" id="PF00385">
    <property type="entry name" value="Chromo"/>
    <property type="match status" value="1"/>
</dbReference>
<evidence type="ECO:0000256" key="4">
    <source>
        <dbReference type="SAM" id="Phobius"/>
    </source>
</evidence>
<dbReference type="SUPFAM" id="SSF54160">
    <property type="entry name" value="Chromo domain-like"/>
    <property type="match status" value="1"/>
</dbReference>
<keyword evidence="2" id="KW-0539">Nucleus</keyword>
<dbReference type="AlphaFoldDB" id="A0A6J5WDP6"/>
<comment type="subcellular location">
    <subcellularLocation>
        <location evidence="1">Nucleus</location>
    </subcellularLocation>
</comment>
<evidence type="ECO:0000256" key="1">
    <source>
        <dbReference type="ARBA" id="ARBA00004123"/>
    </source>
</evidence>
<dbReference type="Proteomes" id="UP000507245">
    <property type="component" value="Unassembled WGS sequence"/>
</dbReference>
<keyword evidence="7" id="KW-1185">Reference proteome</keyword>
<evidence type="ECO:0000313" key="7">
    <source>
        <dbReference type="Proteomes" id="UP000507245"/>
    </source>
</evidence>
<dbReference type="PROSITE" id="PS00598">
    <property type="entry name" value="CHROMO_1"/>
    <property type="match status" value="1"/>
</dbReference>
<feature type="compositionally biased region" description="Acidic residues" evidence="3">
    <location>
        <begin position="60"/>
        <end position="81"/>
    </location>
</feature>
<dbReference type="GO" id="GO:0031507">
    <property type="term" value="P:heterochromatin formation"/>
    <property type="evidence" value="ECO:0007669"/>
    <property type="project" value="InterPro"/>
</dbReference>
<feature type="domain" description="Chromo" evidence="5">
    <location>
        <begin position="107"/>
        <end position="166"/>
    </location>
</feature>
<proteinExistence type="predicted"/>
<dbReference type="PRINTS" id="PR00504">
    <property type="entry name" value="CHROMODOMAIN"/>
</dbReference>
<evidence type="ECO:0000256" key="2">
    <source>
        <dbReference type="ARBA" id="ARBA00023242"/>
    </source>
</evidence>
<name>A0A6J5WDP6_PRUAR</name>
<dbReference type="InterPro" id="IPR016197">
    <property type="entry name" value="Chromo-like_dom_sf"/>
</dbReference>
<keyword evidence="4" id="KW-0812">Transmembrane</keyword>
<feature type="compositionally biased region" description="Basic residues" evidence="3">
    <location>
        <begin position="160"/>
        <end position="182"/>
    </location>
</feature>
<dbReference type="OrthoDB" id="1918685at2759"/>
<dbReference type="Gene3D" id="2.40.50.40">
    <property type="match status" value="1"/>
</dbReference>
<dbReference type="InterPro" id="IPR023780">
    <property type="entry name" value="Chromo_domain"/>
</dbReference>
<dbReference type="GO" id="GO:0005634">
    <property type="term" value="C:nucleus"/>
    <property type="evidence" value="ECO:0007669"/>
    <property type="project" value="UniProtKB-SubCell"/>
</dbReference>
<dbReference type="CDD" id="cd00024">
    <property type="entry name" value="CD_CSD"/>
    <property type="match status" value="1"/>
</dbReference>
<evidence type="ECO:0000256" key="3">
    <source>
        <dbReference type="SAM" id="MobiDB-lite"/>
    </source>
</evidence>